<evidence type="ECO:0000313" key="2">
    <source>
        <dbReference type="Proteomes" id="UP001165986"/>
    </source>
</evidence>
<dbReference type="RefSeq" id="WP_191758868.1">
    <property type="nucleotide sequence ID" value="NZ_VJXY01000019.1"/>
</dbReference>
<organism evidence="1 2">
    <name type="scientific">Komarekiella delphini-convector SJRDD-AB1</name>
    <dbReference type="NCBI Taxonomy" id="2593771"/>
    <lineage>
        <taxon>Bacteria</taxon>
        <taxon>Bacillati</taxon>
        <taxon>Cyanobacteriota</taxon>
        <taxon>Cyanophyceae</taxon>
        <taxon>Nostocales</taxon>
        <taxon>Nostocaceae</taxon>
        <taxon>Komarekiella</taxon>
        <taxon>Komarekiella delphini-convector</taxon>
    </lineage>
</organism>
<dbReference type="AlphaFoldDB" id="A0AA40SZ36"/>
<reference evidence="1" key="1">
    <citation type="submission" date="2019-07" db="EMBL/GenBank/DDBJ databases">
        <title>Toxilogical consequences of a new and cryptic species of cyanobacteria (Komarekiella delphini-convector) recovered from the epidermis of a bottlenose dolphin and 1500 ft. in the air.</title>
        <authorList>
            <person name="Brown A.O."/>
            <person name="Dvorak P."/>
            <person name="Villanueva C.D."/>
            <person name="Foss A.J."/>
            <person name="Garvey A.D."/>
            <person name="Gibson Q.A."/>
            <person name="Johansen J.R."/>
            <person name="Casamatta D.A."/>
        </authorList>
    </citation>
    <scope>NUCLEOTIDE SEQUENCE</scope>
    <source>
        <strain evidence="1">SJRDD-AB1</strain>
    </source>
</reference>
<protein>
    <submittedName>
        <fullName evidence="1">Uncharacterized protein</fullName>
    </submittedName>
</protein>
<evidence type="ECO:0000313" key="1">
    <source>
        <dbReference type="EMBL" id="MBD6617647.1"/>
    </source>
</evidence>
<keyword evidence="2" id="KW-1185">Reference proteome</keyword>
<sequence length="68" mass="7824">MYNRINRHPICLIGVLKSGSSSTNRIITTLIWVWAIAKGDIRCYTQTFTIKRIAFKENKSYMVVAIAF</sequence>
<comment type="caution">
    <text evidence="1">The sequence shown here is derived from an EMBL/GenBank/DDBJ whole genome shotgun (WGS) entry which is preliminary data.</text>
</comment>
<gene>
    <name evidence="1" type="ORF">FNW02_17890</name>
</gene>
<dbReference type="EMBL" id="VJXY01000019">
    <property type="protein sequence ID" value="MBD6617647.1"/>
    <property type="molecule type" value="Genomic_DNA"/>
</dbReference>
<name>A0AA40SZ36_9NOST</name>
<accession>A0AA40SZ36</accession>
<dbReference type="Proteomes" id="UP001165986">
    <property type="component" value="Unassembled WGS sequence"/>
</dbReference>
<proteinExistence type="predicted"/>